<comment type="caution">
    <text evidence="15">The sequence shown here is derived from an EMBL/GenBank/DDBJ whole genome shotgun (WGS) entry which is preliminary data.</text>
</comment>
<evidence type="ECO:0000256" key="4">
    <source>
        <dbReference type="ARBA" id="ARBA00022801"/>
    </source>
</evidence>
<dbReference type="PANTHER" id="PTHR37984">
    <property type="entry name" value="PROTEIN CBG26694"/>
    <property type="match status" value="1"/>
</dbReference>
<dbReference type="PROSITE" id="PS50994">
    <property type="entry name" value="INTEGRASE"/>
    <property type="match status" value="1"/>
</dbReference>
<dbReference type="InterPro" id="IPR036397">
    <property type="entry name" value="RNaseH_sf"/>
</dbReference>
<keyword evidence="10" id="KW-0238">DNA-binding</keyword>
<dbReference type="GO" id="GO:0003723">
    <property type="term" value="F:RNA binding"/>
    <property type="evidence" value="ECO:0007669"/>
    <property type="project" value="UniProtKB-KW"/>
</dbReference>
<dbReference type="PANTHER" id="PTHR37984:SF5">
    <property type="entry name" value="PROTEIN NYNRIN-LIKE"/>
    <property type="match status" value="1"/>
</dbReference>
<dbReference type="InterPro" id="IPR023780">
    <property type="entry name" value="Chromo_domain"/>
</dbReference>
<keyword evidence="7" id="KW-0229">DNA integration</keyword>
<evidence type="ECO:0000256" key="9">
    <source>
        <dbReference type="ARBA" id="ARBA00022932"/>
    </source>
</evidence>
<keyword evidence="5" id="KW-0460">Magnesium</keyword>
<dbReference type="SMART" id="SM00298">
    <property type="entry name" value="CHROMO"/>
    <property type="match status" value="1"/>
</dbReference>
<dbReference type="GO" id="GO:0004190">
    <property type="term" value="F:aspartic-type endopeptidase activity"/>
    <property type="evidence" value="ECO:0007669"/>
    <property type="project" value="UniProtKB-KW"/>
</dbReference>
<name>A0A369JVU6_HYPMA</name>
<dbReference type="Pfam" id="PF00385">
    <property type="entry name" value="Chromo"/>
    <property type="match status" value="1"/>
</dbReference>
<keyword evidence="4" id="KW-0378">Hydrolase</keyword>
<dbReference type="GO" id="GO:0006338">
    <property type="term" value="P:chromatin remodeling"/>
    <property type="evidence" value="ECO:0007669"/>
    <property type="project" value="UniProtKB-ARBA"/>
</dbReference>
<accession>A0A369JVU6</accession>
<dbReference type="SUPFAM" id="SSF53098">
    <property type="entry name" value="Ribonuclease H-like"/>
    <property type="match status" value="1"/>
</dbReference>
<dbReference type="PROSITE" id="PS50013">
    <property type="entry name" value="CHROMO_2"/>
    <property type="match status" value="1"/>
</dbReference>
<proteinExistence type="predicted"/>
<dbReference type="InterPro" id="IPR012337">
    <property type="entry name" value="RNaseH-like_sf"/>
</dbReference>
<dbReference type="Proteomes" id="UP000076154">
    <property type="component" value="Unassembled WGS sequence"/>
</dbReference>
<dbReference type="FunFam" id="1.10.340.70:FF:000001">
    <property type="entry name" value="Retrovirus-related Pol polyprotein from transposon gypsy-like Protein"/>
    <property type="match status" value="1"/>
</dbReference>
<evidence type="ECO:0000256" key="5">
    <source>
        <dbReference type="ARBA" id="ARBA00022842"/>
    </source>
</evidence>
<evidence type="ECO:0000256" key="11">
    <source>
        <dbReference type="ARBA" id="ARBA00023172"/>
    </source>
</evidence>
<dbReference type="GO" id="GO:0015074">
    <property type="term" value="P:DNA integration"/>
    <property type="evidence" value="ECO:0007669"/>
    <property type="project" value="UniProtKB-KW"/>
</dbReference>
<dbReference type="GO" id="GO:0046872">
    <property type="term" value="F:metal ion binding"/>
    <property type="evidence" value="ECO:0007669"/>
    <property type="project" value="UniProtKB-KW"/>
</dbReference>
<dbReference type="GO" id="GO:0006508">
    <property type="term" value="P:proteolysis"/>
    <property type="evidence" value="ECO:0007669"/>
    <property type="project" value="UniProtKB-KW"/>
</dbReference>
<dbReference type="GO" id="GO:0003677">
    <property type="term" value="F:DNA binding"/>
    <property type="evidence" value="ECO:0007669"/>
    <property type="project" value="UniProtKB-KW"/>
</dbReference>
<feature type="region of interest" description="Disordered" evidence="12">
    <location>
        <begin position="53"/>
        <end position="90"/>
    </location>
</feature>
<protein>
    <submittedName>
        <fullName evidence="15">Transposon Ty3-G Gag-Pol polyprotein</fullName>
    </submittedName>
</protein>
<evidence type="ECO:0000313" key="15">
    <source>
        <dbReference type="EMBL" id="RDB26459.1"/>
    </source>
</evidence>
<keyword evidence="3" id="KW-0064">Aspartyl protease</keyword>
<keyword evidence="9" id="KW-0548">Nucleotidyltransferase</keyword>
<evidence type="ECO:0000259" key="13">
    <source>
        <dbReference type="PROSITE" id="PS50013"/>
    </source>
</evidence>
<keyword evidence="16" id="KW-1185">Reference proteome</keyword>
<evidence type="ECO:0000256" key="6">
    <source>
        <dbReference type="ARBA" id="ARBA00022884"/>
    </source>
</evidence>
<keyword evidence="9" id="KW-0239">DNA-directed DNA polymerase</keyword>
<dbReference type="OrthoDB" id="3364639at2759"/>
<feature type="domain" description="Chromo" evidence="13">
    <location>
        <begin position="549"/>
        <end position="604"/>
    </location>
</feature>
<evidence type="ECO:0000313" key="16">
    <source>
        <dbReference type="Proteomes" id="UP000076154"/>
    </source>
</evidence>
<dbReference type="Gene3D" id="2.40.50.40">
    <property type="match status" value="1"/>
</dbReference>
<dbReference type="InterPro" id="IPR016197">
    <property type="entry name" value="Chromo-like_dom_sf"/>
</dbReference>
<gene>
    <name evidence="15" type="primary">TY3B-G_2</name>
    <name evidence="15" type="ORF">Hypma_006021</name>
</gene>
<dbReference type="AlphaFoldDB" id="A0A369JVU6"/>
<dbReference type="Gene3D" id="1.10.340.70">
    <property type="match status" value="1"/>
</dbReference>
<feature type="domain" description="Integrase catalytic" evidence="14">
    <location>
        <begin position="234"/>
        <end position="393"/>
    </location>
</feature>
<dbReference type="STRING" id="39966.A0A369JVU6"/>
<keyword evidence="11" id="KW-0233">DNA recombination</keyword>
<evidence type="ECO:0000256" key="10">
    <source>
        <dbReference type="ARBA" id="ARBA00023125"/>
    </source>
</evidence>
<reference evidence="15" key="1">
    <citation type="submission" date="2018-04" db="EMBL/GenBank/DDBJ databases">
        <title>Whole genome sequencing of Hypsizygus marmoreus.</title>
        <authorList>
            <person name="Choi I.-G."/>
            <person name="Min B."/>
            <person name="Kim J.-G."/>
            <person name="Kim S."/>
            <person name="Oh Y.-L."/>
            <person name="Kong W.-S."/>
            <person name="Park H."/>
            <person name="Jeong J."/>
            <person name="Song E.-S."/>
        </authorList>
    </citation>
    <scope>NUCLEOTIDE SEQUENCE [LARGE SCALE GENOMIC DNA]</scope>
    <source>
        <strain evidence="15">51987-8</strain>
    </source>
</reference>
<dbReference type="InterPro" id="IPR000953">
    <property type="entry name" value="Chromo/chromo_shadow_dom"/>
</dbReference>
<dbReference type="GO" id="GO:0005634">
    <property type="term" value="C:nucleus"/>
    <property type="evidence" value="ECO:0007669"/>
    <property type="project" value="UniProtKB-ARBA"/>
</dbReference>
<dbReference type="InterPro" id="IPR050951">
    <property type="entry name" value="Retrovirus_Pol_polyprotein"/>
</dbReference>
<keyword evidence="2" id="KW-0479">Metal-binding</keyword>
<organism evidence="15 16">
    <name type="scientific">Hypsizygus marmoreus</name>
    <name type="common">White beech mushroom</name>
    <name type="synonym">Agaricus marmoreus</name>
    <dbReference type="NCBI Taxonomy" id="39966"/>
    <lineage>
        <taxon>Eukaryota</taxon>
        <taxon>Fungi</taxon>
        <taxon>Dikarya</taxon>
        <taxon>Basidiomycota</taxon>
        <taxon>Agaricomycotina</taxon>
        <taxon>Agaricomycetes</taxon>
        <taxon>Agaricomycetidae</taxon>
        <taxon>Agaricales</taxon>
        <taxon>Tricholomatineae</taxon>
        <taxon>Lyophyllaceae</taxon>
        <taxon>Hypsizygus</taxon>
    </lineage>
</organism>
<dbReference type="Pfam" id="PF24626">
    <property type="entry name" value="SH3_Tf2-1"/>
    <property type="match status" value="1"/>
</dbReference>
<sequence length="604" mass="69667">MRDDEPAIATDSSLNAMQEELYNREPAQQATFVAWDLEDCLENQALVWATRKCQPQPQRTQNQNNHKNLSKEASDEDELSQQAGYEEGYKKTGSPAHLLVEMTPETISKFATGYLNDMFFKMRLEQCTATTDEWRPGICFFKDSRGLLYFRDADFQPWLCVPETMRNEILNKGHEAPGTTAHAGPEKLWAALSTKFYWHRMKRDILAYCKMCDVCQKTKPSNFKCYGVLIPNPIPSQPYESVSLDLIVNLPWSEDSNAILVVVDRMTKHAQFIPTTTGLTANGFGELFVKHFATRFGLPASIITNRDPRWTSDFWKAIASAWKTKMALSSSHHPQHDGQTEIVNKSIETMLRAYVSEDKHSWATWLHLLEYAYNSSLHSSTGASPFFLLYGFEPLNVLDFLTAKDKQWLHHLNNHAEARSFLDELQMHRESARRTVAKAQEKQAWSYDKGRWVTPDLKAGSKVLVNPHSLEWQESKGEGAKLVQRWIGPFEIIQKINPKVYRLCMSDRYPGSPVFNIEHLKPYHESPEDFGVRTQLSETRLDKPESKEYEVEKIVGHKFDKRTKKVQFLVRWATYRPQFDTWRSALDLKNAPLVLKEYKARASI</sequence>
<keyword evidence="1" id="KW-0645">Protease</keyword>
<dbReference type="InParanoid" id="A0A369JVU6"/>
<dbReference type="GO" id="GO:0003964">
    <property type="term" value="F:RNA-directed DNA polymerase activity"/>
    <property type="evidence" value="ECO:0007669"/>
    <property type="project" value="UniProtKB-KW"/>
</dbReference>
<dbReference type="SUPFAM" id="SSF54160">
    <property type="entry name" value="Chromo domain-like"/>
    <property type="match status" value="1"/>
</dbReference>
<evidence type="ECO:0000256" key="12">
    <source>
        <dbReference type="SAM" id="MobiDB-lite"/>
    </source>
</evidence>
<dbReference type="InterPro" id="IPR041588">
    <property type="entry name" value="Integrase_H2C2"/>
</dbReference>
<keyword evidence="6" id="KW-0694">RNA-binding</keyword>
<evidence type="ECO:0000256" key="1">
    <source>
        <dbReference type="ARBA" id="ARBA00022670"/>
    </source>
</evidence>
<dbReference type="GO" id="GO:0006310">
    <property type="term" value="P:DNA recombination"/>
    <property type="evidence" value="ECO:0007669"/>
    <property type="project" value="UniProtKB-KW"/>
</dbReference>
<evidence type="ECO:0000256" key="7">
    <source>
        <dbReference type="ARBA" id="ARBA00022908"/>
    </source>
</evidence>
<dbReference type="Pfam" id="PF17921">
    <property type="entry name" value="Integrase_H2C2"/>
    <property type="match status" value="1"/>
</dbReference>
<keyword evidence="8" id="KW-0695">RNA-directed DNA polymerase</keyword>
<evidence type="ECO:0000256" key="3">
    <source>
        <dbReference type="ARBA" id="ARBA00022750"/>
    </source>
</evidence>
<evidence type="ECO:0000259" key="14">
    <source>
        <dbReference type="PROSITE" id="PS50994"/>
    </source>
</evidence>
<evidence type="ECO:0000256" key="8">
    <source>
        <dbReference type="ARBA" id="ARBA00022918"/>
    </source>
</evidence>
<dbReference type="GO" id="GO:0003887">
    <property type="term" value="F:DNA-directed DNA polymerase activity"/>
    <property type="evidence" value="ECO:0007669"/>
    <property type="project" value="UniProtKB-KW"/>
</dbReference>
<evidence type="ECO:0000256" key="2">
    <source>
        <dbReference type="ARBA" id="ARBA00022723"/>
    </source>
</evidence>
<feature type="compositionally biased region" description="Low complexity" evidence="12">
    <location>
        <begin position="54"/>
        <end position="65"/>
    </location>
</feature>
<dbReference type="InterPro" id="IPR001584">
    <property type="entry name" value="Integrase_cat-core"/>
</dbReference>
<dbReference type="EMBL" id="LUEZ02000032">
    <property type="protein sequence ID" value="RDB26459.1"/>
    <property type="molecule type" value="Genomic_DNA"/>
</dbReference>
<keyword evidence="9" id="KW-0808">Transferase</keyword>
<dbReference type="InterPro" id="IPR056924">
    <property type="entry name" value="SH3_Tf2-1"/>
</dbReference>
<dbReference type="Gene3D" id="3.30.420.10">
    <property type="entry name" value="Ribonuclease H-like superfamily/Ribonuclease H"/>
    <property type="match status" value="1"/>
</dbReference>